<sequence length="587" mass="65498">MKFLRNLMAAILGTLIAIGIIFMFFIVIAAVAGGSEEQVTVKNNSVLEINFKEPLKDYGGKYEFTDIEYKFEEYNGLNNVLLAINKAATDDKIKGISIHNSFITTGSANTRTIREAIEKFKESGKFVYAYGDIYLQKDYYLASVADSVFLNPTGNLDFRGLSSEVLYLKDLQENSGIKMEVIRHGKYKSAVEPYLNNKMSEANREQITELLESVWSTYLQDISESRNIDTLQLNTFADELATRTPKLALENKFVDGLSYIDEYNGLLRSKMDLTEDDKINTINILDYAEYASKKVKTVGKNKIAVIYAQGEIGYGKGNDNYIGQETMFKSLKDAREDDNVKAIVMRINSPGGMALTSDIIWREMEITKKVKPVIVSMGNLAASGGYYMAVAGDKIFAEPSTITGSIGVFATIPNVSELADKWGINAEQVNTNKNSTTYSVFESDNESFKKYAKEGIEDFYKTFLQRVADGRDMSIADVDSVAQGRVWTGTQAKERGLVDEIGGLEEAIAYAASSSGVEDYTIKNLPVYETSIEELLQGFSGLGFVKSKEELLKEELGEEIYNIMQQMKSLTNQKGVQARMPFEMNIK</sequence>
<evidence type="ECO:0000256" key="4">
    <source>
        <dbReference type="ARBA" id="ARBA00022801"/>
    </source>
</evidence>
<evidence type="ECO:0000256" key="3">
    <source>
        <dbReference type="ARBA" id="ARBA00022670"/>
    </source>
</evidence>
<dbReference type="InterPro" id="IPR047217">
    <property type="entry name" value="S49_SppA_67K_type_N"/>
</dbReference>
<evidence type="ECO:0000259" key="8">
    <source>
        <dbReference type="Pfam" id="PF01343"/>
    </source>
</evidence>
<feature type="domain" description="Peptidase S49" evidence="8">
    <location>
        <begin position="120"/>
        <end position="263"/>
    </location>
</feature>
<dbReference type="RefSeq" id="WP_236959368.1">
    <property type="nucleotide sequence ID" value="NZ_JAETXX010000007.1"/>
</dbReference>
<evidence type="ECO:0000256" key="6">
    <source>
        <dbReference type="ARBA" id="ARBA00023136"/>
    </source>
</evidence>
<dbReference type="NCBIfam" id="TIGR00705">
    <property type="entry name" value="SppA_67K"/>
    <property type="match status" value="1"/>
</dbReference>
<evidence type="ECO:0000313" key="9">
    <source>
        <dbReference type="EMBL" id="MCF8715404.1"/>
    </source>
</evidence>
<feature type="transmembrane region" description="Helical" evidence="7">
    <location>
        <begin position="7"/>
        <end position="32"/>
    </location>
</feature>
<dbReference type="InterPro" id="IPR029045">
    <property type="entry name" value="ClpP/crotonase-like_dom_sf"/>
</dbReference>
<dbReference type="SUPFAM" id="SSF52096">
    <property type="entry name" value="ClpP/crotonase"/>
    <property type="match status" value="2"/>
</dbReference>
<dbReference type="EMBL" id="JAETXX010000007">
    <property type="protein sequence ID" value="MCF8715404.1"/>
    <property type="molecule type" value="Genomic_DNA"/>
</dbReference>
<comment type="similarity">
    <text evidence="2">Belongs to the peptidase S49 family.</text>
</comment>
<dbReference type="Proteomes" id="UP000829517">
    <property type="component" value="Unassembled WGS sequence"/>
</dbReference>
<proteinExistence type="inferred from homology"/>
<evidence type="ECO:0000313" key="10">
    <source>
        <dbReference type="Proteomes" id="UP000829517"/>
    </source>
</evidence>
<organism evidence="9 10">
    <name type="scientific">Joostella atrarenae</name>
    <dbReference type="NCBI Taxonomy" id="679257"/>
    <lineage>
        <taxon>Bacteria</taxon>
        <taxon>Pseudomonadati</taxon>
        <taxon>Bacteroidota</taxon>
        <taxon>Flavobacteriia</taxon>
        <taxon>Flavobacteriales</taxon>
        <taxon>Flavobacteriaceae</taxon>
        <taxon>Joostella</taxon>
    </lineage>
</organism>
<reference evidence="9 10" key="1">
    <citation type="submission" date="2021-01" db="EMBL/GenBank/DDBJ databases">
        <title>Genome sequencing of Joostella atrarenae M1-2 (= KCTC 23194).</title>
        <authorList>
            <person name="Zakaria M.R."/>
            <person name="Lam M.Q."/>
            <person name="Chong C.S."/>
        </authorList>
    </citation>
    <scope>NUCLEOTIDE SEQUENCE [LARGE SCALE GENOMIC DNA]</scope>
    <source>
        <strain evidence="9 10">M1-2</strain>
    </source>
</reference>
<dbReference type="PANTHER" id="PTHR33209:SF1">
    <property type="entry name" value="PEPTIDASE S49 DOMAIN-CONTAINING PROTEIN"/>
    <property type="match status" value="1"/>
</dbReference>
<dbReference type="Pfam" id="PF01343">
    <property type="entry name" value="Peptidase_S49"/>
    <property type="match status" value="2"/>
</dbReference>
<comment type="subcellular location">
    <subcellularLocation>
        <location evidence="1">Membrane</location>
    </subcellularLocation>
</comment>
<dbReference type="InterPro" id="IPR047272">
    <property type="entry name" value="S49_SppA_C"/>
</dbReference>
<keyword evidence="4" id="KW-0378">Hydrolase</keyword>
<keyword evidence="7" id="KW-0812">Transmembrane</keyword>
<accession>A0ABS9J4P4</accession>
<keyword evidence="10" id="KW-1185">Reference proteome</keyword>
<evidence type="ECO:0000256" key="1">
    <source>
        <dbReference type="ARBA" id="ARBA00004370"/>
    </source>
</evidence>
<evidence type="ECO:0000256" key="5">
    <source>
        <dbReference type="ARBA" id="ARBA00022825"/>
    </source>
</evidence>
<gene>
    <name evidence="9" type="primary">sppA</name>
    <name evidence="9" type="ORF">JM658_11240</name>
</gene>
<dbReference type="NCBIfam" id="TIGR00706">
    <property type="entry name" value="SppA_dom"/>
    <property type="match status" value="1"/>
</dbReference>
<dbReference type="InterPro" id="IPR004635">
    <property type="entry name" value="Pept_S49_SppA"/>
</dbReference>
<keyword evidence="5" id="KW-0720">Serine protease</keyword>
<dbReference type="InterPro" id="IPR002142">
    <property type="entry name" value="Peptidase_S49"/>
</dbReference>
<keyword evidence="7" id="KW-1133">Transmembrane helix</keyword>
<evidence type="ECO:0000256" key="7">
    <source>
        <dbReference type="SAM" id="Phobius"/>
    </source>
</evidence>
<keyword evidence="6 7" id="KW-0472">Membrane</keyword>
<name>A0ABS9J4P4_9FLAO</name>
<dbReference type="PIRSF" id="PIRSF001217">
    <property type="entry name" value="Protease_4_SppA"/>
    <property type="match status" value="1"/>
</dbReference>
<dbReference type="InterPro" id="IPR004634">
    <property type="entry name" value="Pept_S49_pIV"/>
</dbReference>
<evidence type="ECO:0000256" key="2">
    <source>
        <dbReference type="ARBA" id="ARBA00008683"/>
    </source>
</evidence>
<dbReference type="CDD" id="cd07018">
    <property type="entry name" value="S49_SppA_67K_type"/>
    <property type="match status" value="1"/>
</dbReference>
<dbReference type="CDD" id="cd07023">
    <property type="entry name" value="S49_Sppa_N_C"/>
    <property type="match status" value="1"/>
</dbReference>
<dbReference type="PANTHER" id="PTHR33209">
    <property type="entry name" value="PROTEASE 4"/>
    <property type="match status" value="1"/>
</dbReference>
<feature type="domain" description="Peptidase S49" evidence="8">
    <location>
        <begin position="367"/>
        <end position="517"/>
    </location>
</feature>
<protein>
    <submittedName>
        <fullName evidence="9">Signal peptide peptidase SppA</fullName>
    </submittedName>
</protein>
<keyword evidence="3" id="KW-0645">Protease</keyword>
<comment type="caution">
    <text evidence="9">The sequence shown here is derived from an EMBL/GenBank/DDBJ whole genome shotgun (WGS) entry which is preliminary data.</text>
</comment>
<dbReference type="Gene3D" id="3.90.226.10">
    <property type="entry name" value="2-enoyl-CoA Hydratase, Chain A, domain 1"/>
    <property type="match status" value="3"/>
</dbReference>